<dbReference type="RefSeq" id="WP_133734163.1">
    <property type="nucleotide sequence ID" value="NZ_SNXK01000007.1"/>
</dbReference>
<keyword evidence="1" id="KW-0812">Transmembrane</keyword>
<dbReference type="InterPro" id="IPR039708">
    <property type="entry name" value="MT1774/Rv1733c-like"/>
</dbReference>
<gene>
    <name evidence="2" type="ORF">DFR75_10768</name>
</gene>
<protein>
    <recommendedName>
        <fullName evidence="4">Transmembrane protein</fullName>
    </recommendedName>
</protein>
<evidence type="ECO:0000256" key="1">
    <source>
        <dbReference type="SAM" id="Phobius"/>
    </source>
</evidence>
<dbReference type="PANTHER" id="PTHR42305">
    <property type="entry name" value="MEMBRANE PROTEIN RV1733C-RELATED"/>
    <property type="match status" value="1"/>
</dbReference>
<dbReference type="PANTHER" id="PTHR42305:SF1">
    <property type="entry name" value="MEMBRANE PROTEIN RV1733C-RELATED"/>
    <property type="match status" value="1"/>
</dbReference>
<proteinExistence type="predicted"/>
<keyword evidence="1" id="KW-0472">Membrane</keyword>
<feature type="transmembrane region" description="Helical" evidence="1">
    <location>
        <begin position="40"/>
        <end position="64"/>
    </location>
</feature>
<organism evidence="2 3">
    <name type="scientific">Nocardia ignorata</name>
    <dbReference type="NCBI Taxonomy" id="145285"/>
    <lineage>
        <taxon>Bacteria</taxon>
        <taxon>Bacillati</taxon>
        <taxon>Actinomycetota</taxon>
        <taxon>Actinomycetes</taxon>
        <taxon>Mycobacteriales</taxon>
        <taxon>Nocardiaceae</taxon>
        <taxon>Nocardia</taxon>
    </lineage>
</organism>
<comment type="caution">
    <text evidence="2">The sequence shown here is derived from an EMBL/GenBank/DDBJ whole genome shotgun (WGS) entry which is preliminary data.</text>
</comment>
<dbReference type="AlphaFoldDB" id="A0A4R6P462"/>
<keyword evidence="3" id="KW-1185">Reference proteome</keyword>
<name>A0A4R6P462_NOCIG</name>
<feature type="transmembrane region" description="Helical" evidence="1">
    <location>
        <begin position="149"/>
        <end position="170"/>
    </location>
</feature>
<dbReference type="Proteomes" id="UP000295087">
    <property type="component" value="Unassembled WGS sequence"/>
</dbReference>
<evidence type="ECO:0000313" key="2">
    <source>
        <dbReference type="EMBL" id="TDP31843.1"/>
    </source>
</evidence>
<dbReference type="EMBL" id="SNXK01000007">
    <property type="protein sequence ID" value="TDP31843.1"/>
    <property type="molecule type" value="Genomic_DNA"/>
</dbReference>
<reference evidence="2 3" key="1">
    <citation type="submission" date="2019-03" db="EMBL/GenBank/DDBJ databases">
        <title>Genomic Encyclopedia of Type Strains, Phase IV (KMG-IV): sequencing the most valuable type-strain genomes for metagenomic binning, comparative biology and taxonomic classification.</title>
        <authorList>
            <person name="Goeker M."/>
        </authorList>
    </citation>
    <scope>NUCLEOTIDE SEQUENCE [LARGE SCALE GENOMIC DNA]</scope>
    <source>
        <strain evidence="2 3">DSM 44496</strain>
    </source>
</reference>
<accession>A0A4R6P462</accession>
<evidence type="ECO:0000313" key="3">
    <source>
        <dbReference type="Proteomes" id="UP000295087"/>
    </source>
</evidence>
<keyword evidence="1" id="KW-1133">Transmembrane helix</keyword>
<evidence type="ECO:0008006" key="4">
    <source>
        <dbReference type="Google" id="ProtNLM"/>
    </source>
</evidence>
<sequence>MTSTTFRIDALMSHALRSWRCRPWNSNPLMRWPDRLLATVRLISAIAVLISIPVAAAVGTVVYADDAARVRVERSQTTVVEALVLDRPHNTSLHIRVASAAWTGAEGTTVGTVRVGNRVEKGDRIQVWLNQSGEPTSAPRPPEGPVMNGIGVAAVIMVGTGFVAWCSNALTERLVAWRRKTIWDQQLSRLVG</sequence>